<organism evidence="1 2">
    <name type="scientific">Solanum bulbocastanum</name>
    <name type="common">Wild potato</name>
    <dbReference type="NCBI Taxonomy" id="147425"/>
    <lineage>
        <taxon>Eukaryota</taxon>
        <taxon>Viridiplantae</taxon>
        <taxon>Streptophyta</taxon>
        <taxon>Embryophyta</taxon>
        <taxon>Tracheophyta</taxon>
        <taxon>Spermatophyta</taxon>
        <taxon>Magnoliopsida</taxon>
        <taxon>eudicotyledons</taxon>
        <taxon>Gunneridae</taxon>
        <taxon>Pentapetalae</taxon>
        <taxon>asterids</taxon>
        <taxon>lamiids</taxon>
        <taxon>Solanales</taxon>
        <taxon>Solanaceae</taxon>
        <taxon>Solanoideae</taxon>
        <taxon>Solaneae</taxon>
        <taxon>Solanum</taxon>
    </lineage>
</organism>
<evidence type="ECO:0000313" key="2">
    <source>
        <dbReference type="Proteomes" id="UP001371456"/>
    </source>
</evidence>
<comment type="caution">
    <text evidence="1">The sequence shown here is derived from an EMBL/GenBank/DDBJ whole genome shotgun (WGS) entry which is preliminary data.</text>
</comment>
<name>A0AAN8TJN5_SOLBU</name>
<gene>
    <name evidence="1" type="ORF">RDI58_013493</name>
</gene>
<sequence length="31" mass="3607">MWHTLYERITQFSVESSEILKELEAGVALIL</sequence>
<proteinExistence type="predicted"/>
<dbReference type="Proteomes" id="UP001371456">
    <property type="component" value="Unassembled WGS sequence"/>
</dbReference>
<accession>A0AAN8TJN5</accession>
<keyword evidence="2" id="KW-1185">Reference proteome</keyword>
<evidence type="ECO:0000313" key="1">
    <source>
        <dbReference type="EMBL" id="KAK6789693.1"/>
    </source>
</evidence>
<reference evidence="1 2" key="1">
    <citation type="submission" date="2024-02" db="EMBL/GenBank/DDBJ databases">
        <title>de novo genome assembly of Solanum bulbocastanum strain 11H21.</title>
        <authorList>
            <person name="Hosaka A.J."/>
        </authorList>
    </citation>
    <scope>NUCLEOTIDE SEQUENCE [LARGE SCALE GENOMIC DNA]</scope>
    <source>
        <tissue evidence="1">Young leaves</tissue>
    </source>
</reference>
<dbReference type="EMBL" id="JBANQN010000005">
    <property type="protein sequence ID" value="KAK6789693.1"/>
    <property type="molecule type" value="Genomic_DNA"/>
</dbReference>
<protein>
    <submittedName>
        <fullName evidence="1">Uncharacterized protein</fullName>
    </submittedName>
</protein>
<dbReference type="AlphaFoldDB" id="A0AAN8TJN5"/>